<feature type="non-terminal residue" evidence="1">
    <location>
        <position position="1"/>
    </location>
</feature>
<reference evidence="1" key="1">
    <citation type="submission" date="2018-05" db="EMBL/GenBank/DDBJ databases">
        <authorList>
            <person name="Lanie J.A."/>
            <person name="Ng W.-L."/>
            <person name="Kazmierczak K.M."/>
            <person name="Andrzejewski T.M."/>
            <person name="Davidsen T.M."/>
            <person name="Wayne K.J."/>
            <person name="Tettelin H."/>
            <person name="Glass J.I."/>
            <person name="Rusch D."/>
            <person name="Podicherti R."/>
            <person name="Tsui H.-C.T."/>
            <person name="Winkler M.E."/>
        </authorList>
    </citation>
    <scope>NUCLEOTIDE SEQUENCE</scope>
</reference>
<accession>A0A382A3F2</accession>
<gene>
    <name evidence="1" type="ORF">METZ01_LOCUS148738</name>
</gene>
<evidence type="ECO:0000313" key="1">
    <source>
        <dbReference type="EMBL" id="SVA95884.1"/>
    </source>
</evidence>
<sequence length="27" mass="2987">VDNIDPITLEVVTEGMISVVREMRATV</sequence>
<organism evidence="1">
    <name type="scientific">marine metagenome</name>
    <dbReference type="NCBI Taxonomy" id="408172"/>
    <lineage>
        <taxon>unclassified sequences</taxon>
        <taxon>metagenomes</taxon>
        <taxon>ecological metagenomes</taxon>
    </lineage>
</organism>
<proteinExistence type="predicted"/>
<protein>
    <submittedName>
        <fullName evidence="1">Uncharacterized protein</fullName>
    </submittedName>
</protein>
<dbReference type="EMBL" id="UINC01023700">
    <property type="protein sequence ID" value="SVA95884.1"/>
    <property type="molecule type" value="Genomic_DNA"/>
</dbReference>
<name>A0A382A3F2_9ZZZZ</name>
<dbReference type="AlphaFoldDB" id="A0A382A3F2"/>
<feature type="non-terminal residue" evidence="1">
    <location>
        <position position="27"/>
    </location>
</feature>